<feature type="chain" id="PRO_5027101326" description="Secreted protein" evidence="1">
    <location>
        <begin position="25"/>
        <end position="153"/>
    </location>
</feature>
<gene>
    <name evidence="2" type="ORF">GCL60_03885</name>
</gene>
<feature type="signal peptide" evidence="1">
    <location>
        <begin position="1"/>
        <end position="24"/>
    </location>
</feature>
<reference evidence="2 3" key="1">
    <citation type="submission" date="2019-10" db="EMBL/GenBank/DDBJ databases">
        <title>New species of Slilvanegrellaceae.</title>
        <authorList>
            <person name="Pitt A."/>
            <person name="Hahn M.W."/>
        </authorList>
    </citation>
    <scope>NUCLEOTIDE SEQUENCE [LARGE SCALE GENOMIC DNA]</scope>
    <source>
        <strain evidence="2 3">SP-Ram-0.45-NSY-1</strain>
    </source>
</reference>
<comment type="caution">
    <text evidence="2">The sequence shown here is derived from an EMBL/GenBank/DDBJ whole genome shotgun (WGS) entry which is preliminary data.</text>
</comment>
<name>A0A6N6W0Y6_9BACT</name>
<proteinExistence type="predicted"/>
<sequence length="153" mass="17573">MKIKLYLKIFLTVIPVIYSNISFADYSVSVNTQDNTQIMIPYYNYPYSCPNSNGVHSPVCNYTYMSGSNSDTFSFYDPSGKKRFKFFLTDTGNWALNSYFGDQKNVSNSFIQIPTPPQIQLHGINPVVYIYSNATGVYIRDQDDKVFELVTWN</sequence>
<dbReference type="AlphaFoldDB" id="A0A6N6W0Y6"/>
<dbReference type="EMBL" id="WFLM01000001">
    <property type="protein sequence ID" value="KAB8041088.1"/>
    <property type="molecule type" value="Genomic_DNA"/>
</dbReference>
<dbReference type="Proteomes" id="UP000437748">
    <property type="component" value="Unassembled WGS sequence"/>
</dbReference>
<evidence type="ECO:0008006" key="4">
    <source>
        <dbReference type="Google" id="ProtNLM"/>
    </source>
</evidence>
<evidence type="ECO:0000313" key="2">
    <source>
        <dbReference type="EMBL" id="KAB8041088.1"/>
    </source>
</evidence>
<organism evidence="2 3">
    <name type="scientific">Silvanigrella paludirubra</name>
    <dbReference type="NCBI Taxonomy" id="2499159"/>
    <lineage>
        <taxon>Bacteria</taxon>
        <taxon>Pseudomonadati</taxon>
        <taxon>Bdellovibrionota</taxon>
        <taxon>Oligoflexia</taxon>
        <taxon>Silvanigrellales</taxon>
        <taxon>Silvanigrellaceae</taxon>
        <taxon>Silvanigrella</taxon>
    </lineage>
</organism>
<dbReference type="OrthoDB" id="1650177at2"/>
<keyword evidence="1" id="KW-0732">Signal</keyword>
<keyword evidence="3" id="KW-1185">Reference proteome</keyword>
<evidence type="ECO:0000313" key="3">
    <source>
        <dbReference type="Proteomes" id="UP000437748"/>
    </source>
</evidence>
<evidence type="ECO:0000256" key="1">
    <source>
        <dbReference type="SAM" id="SignalP"/>
    </source>
</evidence>
<protein>
    <recommendedName>
        <fullName evidence="4">Secreted protein</fullName>
    </recommendedName>
</protein>
<accession>A0A6N6W0Y6</accession>
<dbReference type="RefSeq" id="WP_153418611.1">
    <property type="nucleotide sequence ID" value="NZ_WFLM01000001.1"/>
</dbReference>